<evidence type="ECO:0000256" key="1">
    <source>
        <dbReference type="ARBA" id="ARBA00006226"/>
    </source>
</evidence>
<dbReference type="InterPro" id="IPR051803">
    <property type="entry name" value="TA_system_RelE-like_toxin"/>
</dbReference>
<name>U2EPD4_9GAMM</name>
<comment type="similarity">
    <text evidence="1 3">Belongs to the RelE toxin family.</text>
</comment>
<dbReference type="EMBL" id="AFNV02000008">
    <property type="protein sequence ID" value="ERJ19670.1"/>
    <property type="molecule type" value="Genomic_DNA"/>
</dbReference>
<keyword evidence="2" id="KW-1277">Toxin-antitoxin system</keyword>
<dbReference type="InterPro" id="IPR028344">
    <property type="entry name" value="ParE1/4"/>
</dbReference>
<reference evidence="4 5" key="2">
    <citation type="journal article" date="2013" name="PLoS ONE">
        <title>INDIGO - INtegrated Data Warehouse of MIcrobial GenOmes with Examples from the Red Sea Extremophiles.</title>
        <authorList>
            <person name="Alam I."/>
            <person name="Antunes A."/>
            <person name="Kamau A.A."/>
            <person name="Ba Alawi W."/>
            <person name="Kalkatawi M."/>
            <person name="Stingl U."/>
            <person name="Bajic V.B."/>
        </authorList>
    </citation>
    <scope>NUCLEOTIDE SEQUENCE [LARGE SCALE GENOMIC DNA]</scope>
    <source>
        <strain evidence="4 5">E1L3A</strain>
    </source>
</reference>
<dbReference type="InterPro" id="IPR035093">
    <property type="entry name" value="RelE/ParE_toxin_dom_sf"/>
</dbReference>
<evidence type="ECO:0000256" key="3">
    <source>
        <dbReference type="PIRNR" id="PIRNR029218"/>
    </source>
</evidence>
<dbReference type="InterPro" id="IPR007712">
    <property type="entry name" value="RelE/ParE_toxin"/>
</dbReference>
<reference evidence="4 5" key="1">
    <citation type="journal article" date="2011" name="J. Bacteriol.">
        <title>Genome sequence of Salinisphaera shabanensis, a gammaproteobacterium from the harsh, variable environment of the brine-seawater interface of the Shaban Deep in the Red Sea.</title>
        <authorList>
            <person name="Antunes A."/>
            <person name="Alam I."/>
            <person name="Bajic V.B."/>
            <person name="Stingl U."/>
        </authorList>
    </citation>
    <scope>NUCLEOTIDE SEQUENCE [LARGE SCALE GENOMIC DNA]</scope>
    <source>
        <strain evidence="4 5">E1L3A</strain>
    </source>
</reference>
<evidence type="ECO:0000256" key="2">
    <source>
        <dbReference type="ARBA" id="ARBA00022649"/>
    </source>
</evidence>
<dbReference type="RefSeq" id="WP_006912936.1">
    <property type="nucleotide sequence ID" value="NZ_AFNV02000008.1"/>
</dbReference>
<evidence type="ECO:0000313" key="5">
    <source>
        <dbReference type="Proteomes" id="UP000006242"/>
    </source>
</evidence>
<dbReference type="OrthoDB" id="516834at2"/>
<dbReference type="Pfam" id="PF05016">
    <property type="entry name" value="ParE_toxin"/>
    <property type="match status" value="1"/>
</dbReference>
<evidence type="ECO:0000313" key="4">
    <source>
        <dbReference type="EMBL" id="ERJ19670.1"/>
    </source>
</evidence>
<dbReference type="PANTHER" id="PTHR33755:SF3">
    <property type="entry name" value="TOXIN"/>
    <property type="match status" value="1"/>
</dbReference>
<keyword evidence="5" id="KW-1185">Reference proteome</keyword>
<dbReference type="STRING" id="1033802.SSPSH_001440"/>
<dbReference type="eggNOG" id="COG3668">
    <property type="taxonomic scope" value="Bacteria"/>
</dbReference>
<gene>
    <name evidence="4" type="ORF">SSPSH_001440</name>
</gene>
<dbReference type="PANTHER" id="PTHR33755">
    <property type="entry name" value="TOXIN PARE1-RELATED"/>
    <property type="match status" value="1"/>
</dbReference>
<accession>U2EPD4</accession>
<proteinExistence type="inferred from homology"/>
<protein>
    <recommendedName>
        <fullName evidence="3">Toxin</fullName>
    </recommendedName>
</protein>
<comment type="caution">
    <text evidence="4">The sequence shown here is derived from an EMBL/GenBank/DDBJ whole genome shotgun (WGS) entry which is preliminary data.</text>
</comment>
<dbReference type="Proteomes" id="UP000006242">
    <property type="component" value="Unassembled WGS sequence"/>
</dbReference>
<sequence length="100" mass="11896">MYRLSKLAAEDFATIYEYTLLNFGVDQADAYTRQLEQIMRLLAQTPDMGRECPDIAEGLLRHDHRHHVIFYRARAHGIFVIRLLHQRMEPLRHFDDLDID</sequence>
<dbReference type="AlphaFoldDB" id="U2EPD4"/>
<dbReference type="PIRSF" id="PIRSF029218">
    <property type="entry name" value="ParE"/>
    <property type="match status" value="1"/>
</dbReference>
<organism evidence="4 5">
    <name type="scientific">Salinisphaera shabanensis E1L3A</name>
    <dbReference type="NCBI Taxonomy" id="1033802"/>
    <lineage>
        <taxon>Bacteria</taxon>
        <taxon>Pseudomonadati</taxon>
        <taxon>Pseudomonadota</taxon>
        <taxon>Gammaproteobacteria</taxon>
        <taxon>Salinisphaerales</taxon>
        <taxon>Salinisphaeraceae</taxon>
        <taxon>Salinisphaera</taxon>
    </lineage>
</organism>
<dbReference type="Gene3D" id="3.30.2310.20">
    <property type="entry name" value="RelE-like"/>
    <property type="match status" value="1"/>
</dbReference>